<keyword evidence="13" id="KW-1185">Reference proteome</keyword>
<dbReference type="InterPro" id="IPR036909">
    <property type="entry name" value="Cyt_c-like_dom_sf"/>
</dbReference>
<organism evidence="12 13">
    <name type="scientific">Alteromonas sediminis</name>
    <dbReference type="NCBI Taxonomy" id="2259342"/>
    <lineage>
        <taxon>Bacteria</taxon>
        <taxon>Pseudomonadati</taxon>
        <taxon>Pseudomonadota</taxon>
        <taxon>Gammaproteobacteria</taxon>
        <taxon>Alteromonadales</taxon>
        <taxon>Alteromonadaceae</taxon>
        <taxon>Alteromonas/Salinimonas group</taxon>
        <taxon>Alteromonas</taxon>
    </lineage>
</organism>
<reference evidence="12 13" key="1">
    <citation type="submission" date="2018-11" db="EMBL/GenBank/DDBJ databases">
        <authorList>
            <person name="Ye M.-Q."/>
            <person name="Du Z.-J."/>
        </authorList>
    </citation>
    <scope>NUCLEOTIDE SEQUENCE [LARGE SCALE GENOMIC DNA]</scope>
    <source>
        <strain evidence="12 13">U0105</strain>
    </source>
</reference>
<accession>A0A3N5YQ11</accession>
<dbReference type="Proteomes" id="UP000275281">
    <property type="component" value="Unassembled WGS sequence"/>
</dbReference>
<keyword evidence="3 9" id="KW-0812">Transmembrane</keyword>
<keyword evidence="4 8" id="KW-0479">Metal-binding</keyword>
<feature type="binding site" description="covalent" evidence="8">
    <location>
        <position position="53"/>
    </location>
    <ligand>
        <name>heme c</name>
        <dbReference type="ChEBI" id="CHEBI:61717"/>
    </ligand>
</feature>
<evidence type="ECO:0000256" key="5">
    <source>
        <dbReference type="ARBA" id="ARBA00022989"/>
    </source>
</evidence>
<evidence type="ECO:0000256" key="4">
    <source>
        <dbReference type="ARBA" id="ARBA00022723"/>
    </source>
</evidence>
<sequence>MKKLICILAFVFPQLVLAAGSNYPLEKANIDLTDNASLQRGAQIFMNYCLGCHSMQYQRYQRTFSDLGIPDELGQEYLQFTGEKVTDYITRAMPGESAATWFGAPPPDLTLVARVRGPDWLYTYLTTFYEDESRPFGVNNKVFPDVGMPHVLEPLQGTPRISYTERMVDGEVIKDVDGIKSDGTGSMSPEEFDQAMHDLVNFLEYTGEPSRLQSEAIGKWVLVFIVVFGIFAYLLKKEYWRDVH</sequence>
<dbReference type="PANTHER" id="PTHR10266:SF3">
    <property type="entry name" value="CYTOCHROME C1, HEME PROTEIN, MITOCHONDRIAL"/>
    <property type="match status" value="1"/>
</dbReference>
<dbReference type="AlphaFoldDB" id="A0A3N5YQ11"/>
<gene>
    <name evidence="12" type="ORF">DRW07_01150</name>
</gene>
<proteinExistence type="predicted"/>
<evidence type="ECO:0000256" key="9">
    <source>
        <dbReference type="SAM" id="Phobius"/>
    </source>
</evidence>
<keyword evidence="2 8" id="KW-0349">Heme</keyword>
<feature type="transmembrane region" description="Helical" evidence="9">
    <location>
        <begin position="217"/>
        <end position="235"/>
    </location>
</feature>
<keyword evidence="10" id="KW-0732">Signal</keyword>
<dbReference type="OrthoDB" id="9798864at2"/>
<evidence type="ECO:0000256" key="3">
    <source>
        <dbReference type="ARBA" id="ARBA00022692"/>
    </source>
</evidence>
<evidence type="ECO:0000313" key="13">
    <source>
        <dbReference type="Proteomes" id="UP000275281"/>
    </source>
</evidence>
<feature type="binding site" description="covalent" evidence="8">
    <location>
        <position position="49"/>
    </location>
    <ligand>
        <name>heme c</name>
        <dbReference type="ChEBI" id="CHEBI:61717"/>
    </ligand>
</feature>
<protein>
    <submittedName>
        <fullName evidence="12">Cytochrome c1</fullName>
    </submittedName>
</protein>
<keyword evidence="5 9" id="KW-1133">Transmembrane helix</keyword>
<keyword evidence="6 8" id="KW-0408">Iron</keyword>
<dbReference type="SUPFAM" id="SSF46626">
    <property type="entry name" value="Cytochrome c"/>
    <property type="match status" value="1"/>
</dbReference>
<evidence type="ECO:0000256" key="8">
    <source>
        <dbReference type="PIRSR" id="PIRSR602326-1"/>
    </source>
</evidence>
<dbReference type="InterPro" id="IPR002326">
    <property type="entry name" value="Cyt_c1"/>
</dbReference>
<comment type="caution">
    <text evidence="12">The sequence shown here is derived from an EMBL/GenBank/DDBJ whole genome shotgun (WGS) entry which is preliminary data.</text>
</comment>
<keyword evidence="7 9" id="KW-0472">Membrane</keyword>
<evidence type="ECO:0000256" key="7">
    <source>
        <dbReference type="ARBA" id="ARBA00023136"/>
    </source>
</evidence>
<evidence type="ECO:0000256" key="2">
    <source>
        <dbReference type="ARBA" id="ARBA00022617"/>
    </source>
</evidence>
<dbReference type="InterPro" id="IPR009056">
    <property type="entry name" value="Cyt_c-like_dom"/>
</dbReference>
<dbReference type="PROSITE" id="PS51007">
    <property type="entry name" value="CYTC"/>
    <property type="match status" value="1"/>
</dbReference>
<name>A0A3N5YQ11_9ALTE</name>
<dbReference type="RefSeq" id="WP_124026053.1">
    <property type="nucleotide sequence ID" value="NZ_JBHRSN010000005.1"/>
</dbReference>
<evidence type="ECO:0000256" key="10">
    <source>
        <dbReference type="SAM" id="SignalP"/>
    </source>
</evidence>
<evidence type="ECO:0000256" key="1">
    <source>
        <dbReference type="ARBA" id="ARBA00004370"/>
    </source>
</evidence>
<dbReference type="GO" id="GO:0016020">
    <property type="term" value="C:membrane"/>
    <property type="evidence" value="ECO:0007669"/>
    <property type="project" value="UniProtKB-SubCell"/>
</dbReference>
<dbReference type="GO" id="GO:0009055">
    <property type="term" value="F:electron transfer activity"/>
    <property type="evidence" value="ECO:0007669"/>
    <property type="project" value="InterPro"/>
</dbReference>
<dbReference type="EMBL" id="RPOK01000001">
    <property type="protein sequence ID" value="RPJ68051.1"/>
    <property type="molecule type" value="Genomic_DNA"/>
</dbReference>
<dbReference type="PRINTS" id="PR00603">
    <property type="entry name" value="CYTOCHROMEC1"/>
</dbReference>
<evidence type="ECO:0000259" key="11">
    <source>
        <dbReference type="PROSITE" id="PS51007"/>
    </source>
</evidence>
<evidence type="ECO:0000256" key="6">
    <source>
        <dbReference type="ARBA" id="ARBA00023004"/>
    </source>
</evidence>
<feature type="domain" description="Cytochrome c" evidence="11">
    <location>
        <begin position="36"/>
        <end position="207"/>
    </location>
</feature>
<comment type="cofactor">
    <cofactor evidence="8">
        <name>heme c</name>
        <dbReference type="ChEBI" id="CHEBI:61717"/>
    </cofactor>
    <text evidence="8">Binds 1 heme c group covalently per subunit.</text>
</comment>
<feature type="signal peptide" evidence="10">
    <location>
        <begin position="1"/>
        <end position="18"/>
    </location>
</feature>
<dbReference type="Gene3D" id="1.10.760.10">
    <property type="entry name" value="Cytochrome c-like domain"/>
    <property type="match status" value="1"/>
</dbReference>
<comment type="subcellular location">
    <subcellularLocation>
        <location evidence="1">Membrane</location>
    </subcellularLocation>
</comment>
<dbReference type="PANTHER" id="PTHR10266">
    <property type="entry name" value="CYTOCHROME C1"/>
    <property type="match status" value="1"/>
</dbReference>
<dbReference type="GO" id="GO:0020037">
    <property type="term" value="F:heme binding"/>
    <property type="evidence" value="ECO:0007669"/>
    <property type="project" value="InterPro"/>
</dbReference>
<feature type="binding site" description="covalent" evidence="8">
    <location>
        <position position="52"/>
    </location>
    <ligand>
        <name>heme c</name>
        <dbReference type="ChEBI" id="CHEBI:61717"/>
    </ligand>
</feature>
<dbReference type="GO" id="GO:0046872">
    <property type="term" value="F:metal ion binding"/>
    <property type="evidence" value="ECO:0007669"/>
    <property type="project" value="UniProtKB-KW"/>
</dbReference>
<feature type="chain" id="PRO_5018096787" evidence="10">
    <location>
        <begin position="19"/>
        <end position="244"/>
    </location>
</feature>
<evidence type="ECO:0000313" key="12">
    <source>
        <dbReference type="EMBL" id="RPJ68051.1"/>
    </source>
</evidence>
<dbReference type="Pfam" id="PF02167">
    <property type="entry name" value="Cytochrom_C1"/>
    <property type="match status" value="1"/>
</dbReference>